<dbReference type="PANTHER" id="PTHR11019:SF159">
    <property type="entry name" value="TRANSCRIPTIONAL REGULATOR-RELATED"/>
    <property type="match status" value="1"/>
</dbReference>
<dbReference type="PROSITE" id="PS01124">
    <property type="entry name" value="HTH_ARAC_FAMILY_2"/>
    <property type="match status" value="1"/>
</dbReference>
<gene>
    <name evidence="5" type="ordered locus">ROP_27110</name>
</gene>
<name>C1B532_RHOOB</name>
<feature type="domain" description="HTH araC/xylS-type" evidence="4">
    <location>
        <begin position="168"/>
        <end position="267"/>
    </location>
</feature>
<dbReference type="Gene3D" id="2.60.120.10">
    <property type="entry name" value="Jelly Rolls"/>
    <property type="match status" value="1"/>
</dbReference>
<dbReference type="Pfam" id="PF12833">
    <property type="entry name" value="HTH_18"/>
    <property type="match status" value="1"/>
</dbReference>
<dbReference type="KEGG" id="rop:ROP_27110"/>
<dbReference type="Gene3D" id="1.10.10.60">
    <property type="entry name" value="Homeodomain-like"/>
    <property type="match status" value="2"/>
</dbReference>
<dbReference type="HOGENOM" id="CLU_000445_87_4_11"/>
<dbReference type="InterPro" id="IPR018062">
    <property type="entry name" value="HTH_AraC-typ_CS"/>
</dbReference>
<organism evidence="5 6">
    <name type="scientific">Rhodococcus opacus (strain B4)</name>
    <dbReference type="NCBI Taxonomy" id="632772"/>
    <lineage>
        <taxon>Bacteria</taxon>
        <taxon>Bacillati</taxon>
        <taxon>Actinomycetota</taxon>
        <taxon>Actinomycetes</taxon>
        <taxon>Mycobacteriales</taxon>
        <taxon>Nocardiaceae</taxon>
        <taxon>Rhodococcus</taxon>
    </lineage>
</organism>
<dbReference type="InterPro" id="IPR018060">
    <property type="entry name" value="HTH_AraC"/>
</dbReference>
<dbReference type="SUPFAM" id="SSF46689">
    <property type="entry name" value="Homeodomain-like"/>
    <property type="match status" value="2"/>
</dbReference>
<evidence type="ECO:0000313" key="6">
    <source>
        <dbReference type="Proteomes" id="UP000002212"/>
    </source>
</evidence>
<dbReference type="EMBL" id="AP011115">
    <property type="protein sequence ID" value="BAH50958.1"/>
    <property type="molecule type" value="Genomic_DNA"/>
</dbReference>
<keyword evidence="1" id="KW-0805">Transcription regulation</keyword>
<reference evidence="5 6" key="1">
    <citation type="submission" date="2009-03" db="EMBL/GenBank/DDBJ databases">
        <title>Comparison of the complete genome sequences of Rhodococcus erythropolis PR4 and Rhodococcus opacus B4.</title>
        <authorList>
            <person name="Takarada H."/>
            <person name="Sekine M."/>
            <person name="Hosoyama A."/>
            <person name="Yamada R."/>
            <person name="Fujisawa T."/>
            <person name="Omata S."/>
            <person name="Shimizu A."/>
            <person name="Tsukatani N."/>
            <person name="Tanikawa S."/>
            <person name="Fujita N."/>
            <person name="Harayama S."/>
        </authorList>
    </citation>
    <scope>NUCLEOTIDE SEQUENCE [LARGE SCALE GENOMIC DNA]</scope>
    <source>
        <strain evidence="5 6">B4</strain>
    </source>
</reference>
<evidence type="ECO:0000313" key="5">
    <source>
        <dbReference type="EMBL" id="BAH50958.1"/>
    </source>
</evidence>
<dbReference type="PROSITE" id="PS00041">
    <property type="entry name" value="HTH_ARAC_FAMILY_1"/>
    <property type="match status" value="1"/>
</dbReference>
<dbReference type="PATRIC" id="fig|632772.20.peg.2834"/>
<dbReference type="PANTHER" id="PTHR11019">
    <property type="entry name" value="HTH-TYPE TRANSCRIPTIONAL REGULATOR NIMR"/>
    <property type="match status" value="1"/>
</dbReference>
<evidence type="ECO:0000259" key="4">
    <source>
        <dbReference type="PROSITE" id="PS01124"/>
    </source>
</evidence>
<dbReference type="Proteomes" id="UP000002212">
    <property type="component" value="Chromosome"/>
</dbReference>
<sequence>MLVGFFRESAGRFGYVRNVPLSEVDGVERDVLAIATDYSPGFLLDWHEHRRAQFLYGATGTMIVDTGDGTWTVPTAQGVMIPPATRHRVRMLDATTSSLYIEPVAVPWWPPSCVVVEVSSLLRELLLVAADLPAAYDRAGRDGAVASLLLLLSTLGTLPLHLTLPASADLVALCRDYLDTPEAGVTNADWAGRVAMSERAFTRRFVREVGISPAAWRLRARLLASIPMLRSQPVTRVASTLGYASPAAFSYAFSHEFGMSPSAVRRDGMSRHQ</sequence>
<evidence type="ECO:0000256" key="1">
    <source>
        <dbReference type="ARBA" id="ARBA00023015"/>
    </source>
</evidence>
<accession>C1B532</accession>
<keyword evidence="3" id="KW-0804">Transcription</keyword>
<dbReference type="SMART" id="SM00342">
    <property type="entry name" value="HTH_ARAC"/>
    <property type="match status" value="1"/>
</dbReference>
<dbReference type="GO" id="GO:0043565">
    <property type="term" value="F:sequence-specific DNA binding"/>
    <property type="evidence" value="ECO:0007669"/>
    <property type="project" value="InterPro"/>
</dbReference>
<dbReference type="GO" id="GO:0003700">
    <property type="term" value="F:DNA-binding transcription factor activity"/>
    <property type="evidence" value="ECO:0007669"/>
    <property type="project" value="InterPro"/>
</dbReference>
<dbReference type="InterPro" id="IPR014710">
    <property type="entry name" value="RmlC-like_jellyroll"/>
</dbReference>
<dbReference type="STRING" id="632772.ROP_27110"/>
<keyword evidence="2" id="KW-0238">DNA-binding</keyword>
<proteinExistence type="predicted"/>
<dbReference type="SUPFAM" id="SSF51182">
    <property type="entry name" value="RmlC-like cupins"/>
    <property type="match status" value="1"/>
</dbReference>
<dbReference type="InterPro" id="IPR011051">
    <property type="entry name" value="RmlC_Cupin_sf"/>
</dbReference>
<dbReference type="AlphaFoldDB" id="C1B532"/>
<dbReference type="CDD" id="cd06124">
    <property type="entry name" value="cupin_NimR-like_N"/>
    <property type="match status" value="1"/>
</dbReference>
<evidence type="ECO:0000256" key="3">
    <source>
        <dbReference type="ARBA" id="ARBA00023163"/>
    </source>
</evidence>
<protein>
    <submittedName>
        <fullName evidence="5">Putative AraC family transcriptional regulator</fullName>
    </submittedName>
</protein>
<evidence type="ECO:0000256" key="2">
    <source>
        <dbReference type="ARBA" id="ARBA00023125"/>
    </source>
</evidence>
<dbReference type="OrthoDB" id="2039152at2"/>
<dbReference type="InterPro" id="IPR009057">
    <property type="entry name" value="Homeodomain-like_sf"/>
</dbReference>